<keyword evidence="5" id="KW-1185">Reference proteome</keyword>
<evidence type="ECO:0000259" key="2">
    <source>
        <dbReference type="PROSITE" id="PS50927"/>
    </source>
</evidence>
<proteinExistence type="predicted"/>
<keyword evidence="1" id="KW-0285">Flavoprotein</keyword>
<evidence type="ECO:0000313" key="5">
    <source>
        <dbReference type="Proteomes" id="UP000609726"/>
    </source>
</evidence>
<dbReference type="Proteomes" id="UP000609726">
    <property type="component" value="Unassembled WGS sequence"/>
</dbReference>
<name>A0ABX0NRZ2_9BURK</name>
<dbReference type="SMART" id="SM00108">
    <property type="entry name" value="B_lectin"/>
    <property type="match status" value="1"/>
</dbReference>
<reference evidence="4 5" key="1">
    <citation type="submission" date="2019-10" db="EMBL/GenBank/DDBJ databases">
        <title>Taxonomy of Antarctic Massilia spp.: description of Massilia rubra sp. nov., Massilia aquatica sp. nov., Massilia mucilaginosa sp. nov., Massilia frigida sp. nov. isolated from streams, lakes and regoliths.</title>
        <authorList>
            <person name="Holochova P."/>
            <person name="Sedlacek I."/>
            <person name="Kralova S."/>
            <person name="Maslanova I."/>
            <person name="Busse H.-J."/>
            <person name="Stankova E."/>
            <person name="Vrbovska V."/>
            <person name="Kovarovic V."/>
            <person name="Bartak M."/>
            <person name="Svec P."/>
            <person name="Pantucek R."/>
        </authorList>
    </citation>
    <scope>NUCLEOTIDE SEQUENCE [LARGE SCALE GENOMIC DNA]</scope>
    <source>
        <strain evidence="4 5">CCM 8733</strain>
    </source>
</reference>
<dbReference type="Pfam" id="PF26607">
    <property type="entry name" value="DUF8189"/>
    <property type="match status" value="1"/>
</dbReference>
<dbReference type="Gene3D" id="2.90.10.10">
    <property type="entry name" value="Bulb-type lectin domain"/>
    <property type="match status" value="2"/>
</dbReference>
<dbReference type="Gene3D" id="3.30.43.10">
    <property type="entry name" value="Uridine Diphospho-n-acetylenolpyruvylglucosamine Reductase, domain 2"/>
    <property type="match status" value="1"/>
</dbReference>
<evidence type="ECO:0000313" key="4">
    <source>
        <dbReference type="EMBL" id="NHZ89539.1"/>
    </source>
</evidence>
<dbReference type="Pfam" id="PF01565">
    <property type="entry name" value="FAD_binding_4"/>
    <property type="match status" value="1"/>
</dbReference>
<protein>
    <submittedName>
        <fullName evidence="4">FAD-binding protein</fullName>
    </submittedName>
</protein>
<dbReference type="InterPro" id="IPR058502">
    <property type="entry name" value="PLL-like_beta-prop"/>
</dbReference>
<gene>
    <name evidence="4" type="ORF">F2P45_11010</name>
</gene>
<sequence length="702" mass="76489">MHIHQDRLLPNEFLEAEEFLLSSNGRYTFVYQGDGNLVLYKFRPDGSRNWLWDSQTNRKPVGRCIMQGDGNLVIYGPTGNYVWDSGTGGKNDSWLVIQDDGNAVIYLPNGAPVWATNTVQPAMGKVTDEELKNWSQNRRTAVAGHCYPEHLDELVAIVKEAERQGRCVRAVGSKWSGSDVAMTPDYVVETDQLAGIVTDVLEASPAILISSASHLNLVHVEAGIKLVDLNRFLDGKDLAMPVLGGSSGQSLAGALSTSVHGADFEMGPLPDIVRAIHLVGPGGIQYWIEPTAGITDRDRLSALLSIPKENIRHDDAWFNSVLVSMGALGIIYSVIIEVRPQYNLIANCEHLNWDTMRARLRAGTAFVGKRAVQVVVSQFKHDDGTRPCFLTTRTESVKTSPFVGGLSADLTRILAGLSIELLNVAPQTYPAIVKAALFQSLNAGTTEGWAHTIMCSPPPPPAIGLGLEFAFDANNDAYLDFVDAALELLDTAYQNEALGLGGWLSLRFVGHSRAYLSPQHASTRTCMVEFTGAAALKSTKPLLTRLEAEGRAHGGIQHWGMFDDLQVGDVARAYPELDRWRQVRWELTNGGMLGTFDNAFTIRCGLSQAPGANIQLWHNEQTASGVSAPWTDWHELAKPANKAKMLALIAHPDGRMHAAMTGLDGQIWHNEQTAVGVSAPWTDWHALSNPGNKAKTLSLAAH</sequence>
<dbReference type="RefSeq" id="WP_166874180.1">
    <property type="nucleotide sequence ID" value="NZ_WHJH01000009.1"/>
</dbReference>
<feature type="domain" description="FAD-binding PCMH-type" evidence="3">
    <location>
        <begin position="135"/>
        <end position="341"/>
    </location>
</feature>
<dbReference type="PROSITE" id="PS51387">
    <property type="entry name" value="FAD_PCMH"/>
    <property type="match status" value="1"/>
</dbReference>
<organism evidence="4 5">
    <name type="scientific">Massilia mucilaginosa</name>
    <dbReference type="NCBI Taxonomy" id="2609282"/>
    <lineage>
        <taxon>Bacteria</taxon>
        <taxon>Pseudomonadati</taxon>
        <taxon>Pseudomonadota</taxon>
        <taxon>Betaproteobacteria</taxon>
        <taxon>Burkholderiales</taxon>
        <taxon>Oxalobacteraceae</taxon>
        <taxon>Telluria group</taxon>
        <taxon>Massilia</taxon>
    </lineage>
</organism>
<accession>A0ABX0NRZ2</accession>
<dbReference type="InterPro" id="IPR036318">
    <property type="entry name" value="FAD-bd_PCMH-like_sf"/>
</dbReference>
<dbReference type="PANTHER" id="PTHR43762:SF1">
    <property type="entry name" value="D-ARABINONO-1,4-LACTONE OXIDASE"/>
    <property type="match status" value="1"/>
</dbReference>
<dbReference type="InterPro" id="IPR016167">
    <property type="entry name" value="FAD-bd_PCMH_sub1"/>
</dbReference>
<evidence type="ECO:0000256" key="1">
    <source>
        <dbReference type="ARBA" id="ARBA00022827"/>
    </source>
</evidence>
<dbReference type="CDD" id="cd00028">
    <property type="entry name" value="B_lectin"/>
    <property type="match status" value="1"/>
</dbReference>
<dbReference type="InterPro" id="IPR001480">
    <property type="entry name" value="Bulb-type_lectin_dom"/>
</dbReference>
<dbReference type="SUPFAM" id="SSF51110">
    <property type="entry name" value="alpha-D-mannose-specific plant lectins"/>
    <property type="match status" value="1"/>
</dbReference>
<feature type="domain" description="Bulb-type lectin" evidence="2">
    <location>
        <begin position="5"/>
        <end position="118"/>
    </location>
</feature>
<dbReference type="SUPFAM" id="SSF56176">
    <property type="entry name" value="FAD-binding/transporter-associated domain-like"/>
    <property type="match status" value="1"/>
</dbReference>
<evidence type="ECO:0000259" key="3">
    <source>
        <dbReference type="PROSITE" id="PS51387"/>
    </source>
</evidence>
<keyword evidence="1" id="KW-0274">FAD</keyword>
<dbReference type="InterPro" id="IPR016166">
    <property type="entry name" value="FAD-bd_PCMH"/>
</dbReference>
<dbReference type="InterPro" id="IPR010031">
    <property type="entry name" value="FAD_lactone_oxidase-like"/>
</dbReference>
<dbReference type="PANTHER" id="PTHR43762">
    <property type="entry name" value="L-GULONOLACTONE OXIDASE"/>
    <property type="match status" value="1"/>
</dbReference>
<comment type="caution">
    <text evidence="4">The sequence shown here is derived from an EMBL/GenBank/DDBJ whole genome shotgun (WGS) entry which is preliminary data.</text>
</comment>
<dbReference type="InterPro" id="IPR036426">
    <property type="entry name" value="Bulb-type_lectin_dom_sf"/>
</dbReference>
<dbReference type="InterPro" id="IPR016169">
    <property type="entry name" value="FAD-bd_PCMH_sub2"/>
</dbReference>
<feature type="non-terminal residue" evidence="4">
    <location>
        <position position="702"/>
    </location>
</feature>
<dbReference type="InterPro" id="IPR006094">
    <property type="entry name" value="Oxid_FAD_bind_N"/>
</dbReference>
<dbReference type="Gene3D" id="3.30.465.10">
    <property type="match status" value="1"/>
</dbReference>
<dbReference type="PROSITE" id="PS50927">
    <property type="entry name" value="BULB_LECTIN"/>
    <property type="match status" value="1"/>
</dbReference>
<dbReference type="EMBL" id="WHJH01000009">
    <property type="protein sequence ID" value="NHZ89539.1"/>
    <property type="molecule type" value="Genomic_DNA"/>
</dbReference>